<evidence type="ECO:0000256" key="1">
    <source>
        <dbReference type="SAM" id="Phobius"/>
    </source>
</evidence>
<keyword evidence="1" id="KW-0472">Membrane</keyword>
<keyword evidence="3" id="KW-1185">Reference proteome</keyword>
<proteinExistence type="predicted"/>
<gene>
    <name evidence="2" type="ORF">GCM10023191_025930</name>
</gene>
<reference evidence="3" key="1">
    <citation type="journal article" date="2019" name="Int. J. Syst. Evol. Microbiol.">
        <title>The Global Catalogue of Microorganisms (GCM) 10K type strain sequencing project: providing services to taxonomists for standard genome sequencing and annotation.</title>
        <authorList>
            <consortium name="The Broad Institute Genomics Platform"/>
            <consortium name="The Broad Institute Genome Sequencing Center for Infectious Disease"/>
            <person name="Wu L."/>
            <person name="Ma J."/>
        </authorList>
    </citation>
    <scope>NUCLEOTIDE SEQUENCE [LARGE SCALE GENOMIC DNA]</scope>
    <source>
        <strain evidence="3">JCM 17933</strain>
    </source>
</reference>
<organism evidence="2 3">
    <name type="scientific">Actinoallomurus oryzae</name>
    <dbReference type="NCBI Taxonomy" id="502180"/>
    <lineage>
        <taxon>Bacteria</taxon>
        <taxon>Bacillati</taxon>
        <taxon>Actinomycetota</taxon>
        <taxon>Actinomycetes</taxon>
        <taxon>Streptosporangiales</taxon>
        <taxon>Thermomonosporaceae</taxon>
        <taxon>Actinoallomurus</taxon>
    </lineage>
</organism>
<evidence type="ECO:0000313" key="3">
    <source>
        <dbReference type="Proteomes" id="UP001500503"/>
    </source>
</evidence>
<keyword evidence="1" id="KW-0812">Transmembrane</keyword>
<name>A0ABP8PRR8_9ACTN</name>
<evidence type="ECO:0000313" key="2">
    <source>
        <dbReference type="EMBL" id="GAA4491631.1"/>
    </source>
</evidence>
<sequence length="177" mass="18884">MNIVRQVTAGVAITVGALTQMKTALAVAPVSAEWIGHTPRLLIPVHNPGQTFVKAKGTISCRVHDRPHAYDVIMQTVLPGTNAVLPINAPGLSGESIPCKVRLRESTGPAALWSGTVTLPSRTQKKIIHTGNGAYTTLPDNTIPFWAIALIVLGALILTALLVLLVLQRKHRQRASS</sequence>
<comment type="caution">
    <text evidence="2">The sequence shown here is derived from an EMBL/GenBank/DDBJ whole genome shotgun (WGS) entry which is preliminary data.</text>
</comment>
<accession>A0ABP8PRR8</accession>
<feature type="transmembrane region" description="Helical" evidence="1">
    <location>
        <begin position="145"/>
        <end position="167"/>
    </location>
</feature>
<keyword evidence="1" id="KW-1133">Transmembrane helix</keyword>
<protein>
    <submittedName>
        <fullName evidence="2">Uncharacterized protein</fullName>
    </submittedName>
</protein>
<dbReference type="Proteomes" id="UP001500503">
    <property type="component" value="Unassembled WGS sequence"/>
</dbReference>
<dbReference type="EMBL" id="BAABHF010000016">
    <property type="protein sequence ID" value="GAA4491631.1"/>
    <property type="molecule type" value="Genomic_DNA"/>
</dbReference>